<keyword evidence="3" id="KW-1185">Reference proteome</keyword>
<sequence>ALEVPDFSNALKQFQQLVEKTVTQKKKERLGLPVDDDKIDYDKFYATTQALFGPEVKDHNVKVFFRKITNNLDASTEWCEIFGCYTEESGSVASQQKEENSVFLVSEKQQLTHTVVKRQDFIKGIVKVPHLDFIVTCSEKGILTIFNKKVILTQTNFYPSDFHQDTAWITGCDFLSQLKCVVAVTERTIIVWDYKSKDNCSFIKPIQNCLLCVCTVTASNHPDKDHILMGDDKGCVHLLTLTCDDFASQQHKFKKESQLQVLDPKALNIAKRKLHDDWVVKVKYISGLGCFGSCSSDRIHSFVLDDIQRLKDNLPVREFSVPKGVNAFTYCGKAKTIVTGG</sequence>
<dbReference type="Gene3D" id="2.130.10.10">
    <property type="entry name" value="YVTN repeat-like/Quinoprotein amine dehydrogenase"/>
    <property type="match status" value="1"/>
</dbReference>
<gene>
    <name evidence="2" type="primary">Wdr64_0</name>
    <name evidence="2" type="ORF">OREMEL_R08684</name>
</gene>
<comment type="caution">
    <text evidence="2">The sequence shown here is derived from an EMBL/GenBank/DDBJ whole genome shotgun (WGS) entry which is preliminary data.</text>
</comment>
<dbReference type="OrthoDB" id="5980302at2759"/>
<dbReference type="PANTHER" id="PTHR44324:SF2">
    <property type="entry name" value="WD REPEAT-CONTAINING PROTEIN 64"/>
    <property type="match status" value="1"/>
</dbReference>
<dbReference type="SUPFAM" id="SSF50978">
    <property type="entry name" value="WD40 repeat-like"/>
    <property type="match status" value="1"/>
</dbReference>
<feature type="non-terminal residue" evidence="2">
    <location>
        <position position="341"/>
    </location>
</feature>
<dbReference type="EMBL" id="VZUB01000986">
    <property type="protein sequence ID" value="NXU71313.1"/>
    <property type="molecule type" value="Genomic_DNA"/>
</dbReference>
<evidence type="ECO:0000313" key="2">
    <source>
        <dbReference type="EMBL" id="NXU71313.1"/>
    </source>
</evidence>
<feature type="non-terminal residue" evidence="2">
    <location>
        <position position="1"/>
    </location>
</feature>
<evidence type="ECO:0000313" key="3">
    <source>
        <dbReference type="Proteomes" id="UP000579904"/>
    </source>
</evidence>
<name>A0A7L3MYX2_9AVES</name>
<proteinExistence type="predicted"/>
<protein>
    <submittedName>
        <fullName evidence="2">WDR64 protein</fullName>
    </submittedName>
</protein>
<dbReference type="PANTHER" id="PTHR44324">
    <property type="entry name" value="WD40 REPEAT DOMAIN 95"/>
    <property type="match status" value="1"/>
</dbReference>
<dbReference type="Proteomes" id="UP000579904">
    <property type="component" value="Unassembled WGS sequence"/>
</dbReference>
<dbReference type="InterPro" id="IPR015943">
    <property type="entry name" value="WD40/YVTN_repeat-like_dom_sf"/>
</dbReference>
<accession>A0A7L3MYX2</accession>
<dbReference type="AlphaFoldDB" id="A0A7L3MYX2"/>
<dbReference type="InterPro" id="IPR036322">
    <property type="entry name" value="WD40_repeat_dom_sf"/>
</dbReference>
<organism evidence="2 3">
    <name type="scientific">Oreotrochilus melanogaster</name>
    <dbReference type="NCBI Taxonomy" id="689266"/>
    <lineage>
        <taxon>Eukaryota</taxon>
        <taxon>Metazoa</taxon>
        <taxon>Chordata</taxon>
        <taxon>Craniata</taxon>
        <taxon>Vertebrata</taxon>
        <taxon>Euteleostomi</taxon>
        <taxon>Archelosauria</taxon>
        <taxon>Archosauria</taxon>
        <taxon>Dinosauria</taxon>
        <taxon>Saurischia</taxon>
        <taxon>Theropoda</taxon>
        <taxon>Coelurosauria</taxon>
        <taxon>Aves</taxon>
        <taxon>Neognathae</taxon>
        <taxon>Neoaves</taxon>
        <taxon>Strisores</taxon>
        <taxon>Apodiformes</taxon>
        <taxon>Trochilidae</taxon>
        <taxon>Oreotrochilus</taxon>
    </lineage>
</organism>
<reference evidence="2 3" key="1">
    <citation type="submission" date="2019-09" db="EMBL/GenBank/DDBJ databases">
        <title>Bird 10,000 Genomes (B10K) Project - Family phase.</title>
        <authorList>
            <person name="Zhang G."/>
        </authorList>
    </citation>
    <scope>NUCLEOTIDE SEQUENCE [LARGE SCALE GENOMIC DNA]</scope>
    <source>
        <strain evidence="2">OUT-0002</strain>
    </source>
</reference>
<evidence type="ECO:0000256" key="1">
    <source>
        <dbReference type="ARBA" id="ARBA00022737"/>
    </source>
</evidence>
<keyword evidence="1" id="KW-0677">Repeat</keyword>
<dbReference type="InterPro" id="IPR051242">
    <property type="entry name" value="WD-EF-hand_domain"/>
</dbReference>